<feature type="transmembrane region" description="Helical" evidence="7">
    <location>
        <begin position="458"/>
        <end position="477"/>
    </location>
</feature>
<evidence type="ECO:0000313" key="9">
    <source>
        <dbReference type="EMBL" id="OCL15268.1"/>
    </source>
</evidence>
<dbReference type="InterPro" id="IPR004840">
    <property type="entry name" value="Amino_acid_permease_CS"/>
</dbReference>
<comment type="subcellular location">
    <subcellularLocation>
        <location evidence="1">Membrane</location>
        <topology evidence="1">Multi-pass membrane protein</topology>
    </subcellularLocation>
</comment>
<evidence type="ECO:0000256" key="6">
    <source>
        <dbReference type="ARBA" id="ARBA00023136"/>
    </source>
</evidence>
<dbReference type="Pfam" id="PF00324">
    <property type="entry name" value="AA_permease"/>
    <property type="match status" value="1"/>
</dbReference>
<dbReference type="PANTHER" id="PTHR43341:SF35">
    <property type="entry name" value="ACID TRANSPORTER, PUTATIVE-RELATED"/>
    <property type="match status" value="1"/>
</dbReference>
<feature type="transmembrane region" description="Helical" evidence="7">
    <location>
        <begin position="151"/>
        <end position="174"/>
    </location>
</feature>
<name>A0A8E2FG10_9PEZI</name>
<keyword evidence="2" id="KW-0813">Transport</keyword>
<sequence length="569" mass="64262">MIAFSACIGVGLFLQSGQVIFIAGPGLAIISFALAATVMWAVMGSLGEMTALFPVQGPLFEFSGRFLDESVGYATGWITWFAYAAMNASELMSVAKLWKFRFSEDYLQEVGYPDKSLGWGSTEGVSPAVWCFLFLIVNGLVNLLPVRAYGWVEYVVGVAKITFIVFLIVFNIIISAVQPVPHASHFWTWNKPYSFSSPGFSPRPSVKNPPVIEGDLGHFLTLFTTMRIIFFAMLGFETVAITAPENKNLEIEETLKLASRKIVLRISVLYIMAVFTVGLNVPYNDTYLRDLNINSFPGGQNSIFIIAAVRNQLRGWPHFFNGFFILSAASSGILTLYCASRILHALAGIPEAWPLWAQSLRRRLERTNSYGIPISTIVVSWLFGLLAFLSIKGSAATYLNRLSLNAVISILIVYATICASYIQFYFCIKRAANDNRIDNHSIYNRDHEYYPYRSHGQVFRAIYGFAFSVFLIFFTGWQSFVKPFDRNEFIASYISIIVFFALIAAYHVKSDGWNPLKWRRAASMQLARPPPMVVAPGRRRGQLIFPNRKKCWSEENFKALMEWVWCWLK</sequence>
<evidence type="ECO:0000256" key="1">
    <source>
        <dbReference type="ARBA" id="ARBA00004141"/>
    </source>
</evidence>
<keyword evidence="6 7" id="KW-0472">Membrane</keyword>
<dbReference type="Proteomes" id="UP000250140">
    <property type="component" value="Unassembled WGS sequence"/>
</dbReference>
<dbReference type="GO" id="GO:0015171">
    <property type="term" value="F:amino acid transmembrane transporter activity"/>
    <property type="evidence" value="ECO:0007669"/>
    <property type="project" value="TreeGrafter"/>
</dbReference>
<dbReference type="Gene3D" id="1.20.1740.10">
    <property type="entry name" value="Amino acid/polyamine transporter I"/>
    <property type="match status" value="1"/>
</dbReference>
<dbReference type="InterPro" id="IPR050524">
    <property type="entry name" value="APC_YAT"/>
</dbReference>
<evidence type="ECO:0000256" key="2">
    <source>
        <dbReference type="ARBA" id="ARBA00022448"/>
    </source>
</evidence>
<keyword evidence="3 7" id="KW-0812">Transmembrane</keyword>
<dbReference type="GO" id="GO:0016020">
    <property type="term" value="C:membrane"/>
    <property type="evidence" value="ECO:0007669"/>
    <property type="project" value="UniProtKB-SubCell"/>
</dbReference>
<evidence type="ECO:0000313" key="10">
    <source>
        <dbReference type="Proteomes" id="UP000250140"/>
    </source>
</evidence>
<accession>A0A8E2FG10</accession>
<feature type="transmembrane region" description="Helical" evidence="7">
    <location>
        <begin position="370"/>
        <end position="391"/>
    </location>
</feature>
<evidence type="ECO:0000259" key="8">
    <source>
        <dbReference type="Pfam" id="PF00324"/>
    </source>
</evidence>
<dbReference type="PROSITE" id="PS00218">
    <property type="entry name" value="AMINO_ACID_PERMEASE_1"/>
    <property type="match status" value="1"/>
</dbReference>
<feature type="domain" description="Amino acid permease/ SLC12A" evidence="8">
    <location>
        <begin position="1"/>
        <end position="514"/>
    </location>
</feature>
<feature type="transmembrane region" description="Helical" evidence="7">
    <location>
        <begin position="489"/>
        <end position="508"/>
    </location>
</feature>
<feature type="transmembrane region" description="Helical" evidence="7">
    <location>
        <begin position="27"/>
        <end position="46"/>
    </location>
</feature>
<evidence type="ECO:0000256" key="4">
    <source>
        <dbReference type="ARBA" id="ARBA00022970"/>
    </source>
</evidence>
<gene>
    <name evidence="9" type="ORF">AOQ84DRAFT_411865</name>
</gene>
<feature type="transmembrane region" description="Helical" evidence="7">
    <location>
        <begin position="125"/>
        <end position="144"/>
    </location>
</feature>
<evidence type="ECO:0000256" key="7">
    <source>
        <dbReference type="SAM" id="Phobius"/>
    </source>
</evidence>
<reference evidence="9 10" key="1">
    <citation type="journal article" date="2016" name="Nat. Commun.">
        <title>Ectomycorrhizal ecology is imprinted in the genome of the dominant symbiotic fungus Cenococcum geophilum.</title>
        <authorList>
            <consortium name="DOE Joint Genome Institute"/>
            <person name="Peter M."/>
            <person name="Kohler A."/>
            <person name="Ohm R.A."/>
            <person name="Kuo A."/>
            <person name="Krutzmann J."/>
            <person name="Morin E."/>
            <person name="Arend M."/>
            <person name="Barry K.W."/>
            <person name="Binder M."/>
            <person name="Choi C."/>
            <person name="Clum A."/>
            <person name="Copeland A."/>
            <person name="Grisel N."/>
            <person name="Haridas S."/>
            <person name="Kipfer T."/>
            <person name="LaButti K."/>
            <person name="Lindquist E."/>
            <person name="Lipzen A."/>
            <person name="Maire R."/>
            <person name="Meier B."/>
            <person name="Mihaltcheva S."/>
            <person name="Molinier V."/>
            <person name="Murat C."/>
            <person name="Poggeler S."/>
            <person name="Quandt C.A."/>
            <person name="Sperisen C."/>
            <person name="Tritt A."/>
            <person name="Tisserant E."/>
            <person name="Crous P.W."/>
            <person name="Henrissat B."/>
            <person name="Nehls U."/>
            <person name="Egli S."/>
            <person name="Spatafora J.W."/>
            <person name="Grigoriev I.V."/>
            <person name="Martin F.M."/>
        </authorList>
    </citation>
    <scope>NUCLEOTIDE SEQUENCE [LARGE SCALE GENOMIC DNA]</scope>
    <source>
        <strain evidence="9 10">CBS 207.34</strain>
    </source>
</reference>
<dbReference type="EMBL" id="KV748468">
    <property type="protein sequence ID" value="OCL15268.1"/>
    <property type="molecule type" value="Genomic_DNA"/>
</dbReference>
<keyword evidence="4" id="KW-0029">Amino-acid transport</keyword>
<protein>
    <recommendedName>
        <fullName evidence="8">Amino acid permease/ SLC12A domain-containing protein</fullName>
    </recommendedName>
</protein>
<evidence type="ECO:0000256" key="5">
    <source>
        <dbReference type="ARBA" id="ARBA00022989"/>
    </source>
</evidence>
<feature type="transmembrane region" description="Helical" evidence="7">
    <location>
        <begin position="219"/>
        <end position="241"/>
    </location>
</feature>
<dbReference type="OrthoDB" id="3900342at2759"/>
<dbReference type="AlphaFoldDB" id="A0A8E2FG10"/>
<feature type="transmembrane region" description="Helical" evidence="7">
    <location>
        <begin position="262"/>
        <end position="283"/>
    </location>
</feature>
<dbReference type="InterPro" id="IPR004841">
    <property type="entry name" value="AA-permease/SLC12A_dom"/>
</dbReference>
<keyword evidence="10" id="KW-1185">Reference proteome</keyword>
<proteinExistence type="predicted"/>
<feature type="transmembrane region" description="Helical" evidence="7">
    <location>
        <begin position="403"/>
        <end position="426"/>
    </location>
</feature>
<organism evidence="9 10">
    <name type="scientific">Glonium stellatum</name>
    <dbReference type="NCBI Taxonomy" id="574774"/>
    <lineage>
        <taxon>Eukaryota</taxon>
        <taxon>Fungi</taxon>
        <taxon>Dikarya</taxon>
        <taxon>Ascomycota</taxon>
        <taxon>Pezizomycotina</taxon>
        <taxon>Dothideomycetes</taxon>
        <taxon>Pleosporomycetidae</taxon>
        <taxon>Gloniales</taxon>
        <taxon>Gloniaceae</taxon>
        <taxon>Glonium</taxon>
    </lineage>
</organism>
<keyword evidence="5 7" id="KW-1133">Transmembrane helix</keyword>
<dbReference type="PANTHER" id="PTHR43341">
    <property type="entry name" value="AMINO ACID PERMEASE"/>
    <property type="match status" value="1"/>
</dbReference>
<feature type="transmembrane region" description="Helical" evidence="7">
    <location>
        <begin position="319"/>
        <end position="339"/>
    </location>
</feature>
<evidence type="ECO:0000256" key="3">
    <source>
        <dbReference type="ARBA" id="ARBA00022692"/>
    </source>
</evidence>